<dbReference type="GeneID" id="28829509"/>
<accession>A0A194XCJ2</accession>
<dbReference type="InterPro" id="IPR048395">
    <property type="entry name" value="Glyco_hydro_31_C"/>
</dbReference>
<evidence type="ECO:0000256" key="3">
    <source>
        <dbReference type="SAM" id="SignalP"/>
    </source>
</evidence>
<evidence type="ECO:0000313" key="7">
    <source>
        <dbReference type="Proteomes" id="UP000070700"/>
    </source>
</evidence>
<dbReference type="PANTHER" id="PTHR43863">
    <property type="entry name" value="HYDROLASE, PUTATIVE (AFU_ORTHOLOGUE AFUA_1G03140)-RELATED"/>
    <property type="match status" value="1"/>
</dbReference>
<evidence type="ECO:0008006" key="8">
    <source>
        <dbReference type="Google" id="ProtNLM"/>
    </source>
</evidence>
<organism evidence="6 7">
    <name type="scientific">Mollisia scopiformis</name>
    <name type="common">Conifer needle endophyte fungus</name>
    <name type="synonym">Phialocephala scopiformis</name>
    <dbReference type="NCBI Taxonomy" id="149040"/>
    <lineage>
        <taxon>Eukaryota</taxon>
        <taxon>Fungi</taxon>
        <taxon>Dikarya</taxon>
        <taxon>Ascomycota</taxon>
        <taxon>Pezizomycotina</taxon>
        <taxon>Leotiomycetes</taxon>
        <taxon>Helotiales</taxon>
        <taxon>Mollisiaceae</taxon>
        <taxon>Mollisia</taxon>
    </lineage>
</organism>
<dbReference type="PANTHER" id="PTHR43863:SF2">
    <property type="entry name" value="MALTASE-GLUCOAMYLASE"/>
    <property type="match status" value="1"/>
</dbReference>
<dbReference type="OrthoDB" id="10070917at2759"/>
<keyword evidence="3" id="KW-0732">Signal</keyword>
<dbReference type="CDD" id="cd14752">
    <property type="entry name" value="GH31_N"/>
    <property type="match status" value="1"/>
</dbReference>
<feature type="signal peptide" evidence="3">
    <location>
        <begin position="1"/>
        <end position="24"/>
    </location>
</feature>
<dbReference type="Pfam" id="PF01055">
    <property type="entry name" value="Glyco_hydro_31_2nd"/>
    <property type="match status" value="1"/>
</dbReference>
<dbReference type="SUPFAM" id="SSF51011">
    <property type="entry name" value="Glycosyl hydrolase domain"/>
    <property type="match status" value="1"/>
</dbReference>
<evidence type="ECO:0000256" key="1">
    <source>
        <dbReference type="ARBA" id="ARBA00007806"/>
    </source>
</evidence>
<evidence type="ECO:0000259" key="5">
    <source>
        <dbReference type="Pfam" id="PF21365"/>
    </source>
</evidence>
<dbReference type="InterPro" id="IPR051816">
    <property type="entry name" value="Glycosyl_Hydrolase_31"/>
</dbReference>
<dbReference type="Proteomes" id="UP000070700">
    <property type="component" value="Unassembled WGS sequence"/>
</dbReference>
<dbReference type="Gene3D" id="2.60.40.1760">
    <property type="entry name" value="glycosyl hydrolase (family 31)"/>
    <property type="match status" value="1"/>
</dbReference>
<keyword evidence="2" id="KW-0378">Hydrolase</keyword>
<dbReference type="InterPro" id="IPR000322">
    <property type="entry name" value="Glyco_hydro_31_TIM"/>
</dbReference>
<dbReference type="SUPFAM" id="SSF51445">
    <property type="entry name" value="(Trans)glycosidases"/>
    <property type="match status" value="1"/>
</dbReference>
<dbReference type="InterPro" id="IPR011013">
    <property type="entry name" value="Gal_mutarotase_sf_dom"/>
</dbReference>
<feature type="domain" description="Glycosyl hydrolase family 31 C-terminal" evidence="5">
    <location>
        <begin position="523"/>
        <end position="615"/>
    </location>
</feature>
<dbReference type="SUPFAM" id="SSF74650">
    <property type="entry name" value="Galactose mutarotase-like"/>
    <property type="match status" value="1"/>
</dbReference>
<keyword evidence="2" id="KW-0326">Glycosidase</keyword>
<dbReference type="STRING" id="149040.A0A194XCJ2"/>
<gene>
    <name evidence="6" type="ORF">LY89DRAFT_733318</name>
</gene>
<dbReference type="GO" id="GO:0004553">
    <property type="term" value="F:hydrolase activity, hydrolyzing O-glycosyl compounds"/>
    <property type="evidence" value="ECO:0007669"/>
    <property type="project" value="InterPro"/>
</dbReference>
<protein>
    <recommendedName>
        <fullName evidence="8">Glycoside hydrolase family 31 protein</fullName>
    </recommendedName>
</protein>
<evidence type="ECO:0000256" key="2">
    <source>
        <dbReference type="RuleBase" id="RU361185"/>
    </source>
</evidence>
<dbReference type="InterPro" id="IPR013780">
    <property type="entry name" value="Glyco_hydro_b"/>
</dbReference>
<dbReference type="Pfam" id="PF21365">
    <property type="entry name" value="Glyco_hydro_31_3rd"/>
    <property type="match status" value="1"/>
</dbReference>
<proteinExistence type="inferred from homology"/>
<reference evidence="6 7" key="1">
    <citation type="submission" date="2015-10" db="EMBL/GenBank/DDBJ databases">
        <title>Full genome of DAOMC 229536 Phialocephala scopiformis, a fungal endophyte of spruce producing the potent anti-insectan compound rugulosin.</title>
        <authorList>
            <consortium name="DOE Joint Genome Institute"/>
            <person name="Walker A.K."/>
            <person name="Frasz S.L."/>
            <person name="Seifert K.A."/>
            <person name="Miller J.D."/>
            <person name="Mondo S.J."/>
            <person name="Labutti K."/>
            <person name="Lipzen A."/>
            <person name="Dockter R."/>
            <person name="Kennedy M."/>
            <person name="Grigoriev I.V."/>
            <person name="Spatafora J.W."/>
        </authorList>
    </citation>
    <scope>NUCLEOTIDE SEQUENCE [LARGE SCALE GENOMIC DNA]</scope>
    <source>
        <strain evidence="6 7">CBS 120377</strain>
    </source>
</reference>
<dbReference type="Gene3D" id="2.60.40.1180">
    <property type="entry name" value="Golgi alpha-mannosidase II"/>
    <property type="match status" value="1"/>
</dbReference>
<dbReference type="KEGG" id="psco:LY89DRAFT_733318"/>
<dbReference type="InParanoid" id="A0A194XCJ2"/>
<dbReference type="RefSeq" id="XP_018071822.1">
    <property type="nucleotide sequence ID" value="XM_018219783.1"/>
</dbReference>
<keyword evidence="7" id="KW-1185">Reference proteome</keyword>
<name>A0A194XCJ2_MOLSC</name>
<dbReference type="InterPro" id="IPR017853">
    <property type="entry name" value="GH"/>
</dbReference>
<dbReference type="GO" id="GO:0030246">
    <property type="term" value="F:carbohydrate binding"/>
    <property type="evidence" value="ECO:0007669"/>
    <property type="project" value="InterPro"/>
</dbReference>
<sequence length="728" mass="80842">MRSRGLSAASAAVLCFVDLAGTSAIPSTTPVPILITANGQAIVNNIAVLVGNTNTSLTPITSSTEGVELSWQPLKNHVIKIEVETNYTFVGAQFTIPEEDKFFGVWEYPFNGQLDNSNASFEDIGVGNEDGINWSNARAPFFITTAGYGVYTDTLSIGSYDFSSPNMARFVFNSSSLVYYIILPKTEGDFKSIIKEYTALSARIEMPPDSAYGPNFWSDDFEQDFHGNATNAQENYFDVIDHLAANQIRATSMFADRPYGTGNSSFGNFDFDPQFYPTPKKFISDLSAAGFDFQVWVANRGFLNTELYNASVANDWLFPGISPIQFLGPALNLSIPAAYDYFKLHLKNFTDLGVKGFKIDRGEEGELPDYEQNLQNTLFEQLCHEVMVEAWGLGNYYSFARSAVDRARSLTGVWNGDSHSNFTGLQYTVTSGIRAGLLGFSMWGSDTGGYVRDTNSPTEELWARWMWFSAFSPVFEIMVGTGHTPWYAPYTSRLVSILKTTANLHVALVPYIRTYTYKATQTGLPVIRALWLEYPDEMETVRDIKDQYIFGEEFLVAPIVNGGNSRSVYFPGEKKWLNYLSRTSTPQVYQGGKTISNITATIEDMPVYVKEGAIIPTGDLHQNNAKWDKDWQPVLNFELFPSFDVDNSTFSYFSKETNKTVIIQMTVDSDEGSGNVTITSGDFGGLEKAWNVTSIGQLWVYVAGTIQKLAIPVSGGISGVTMEKSIWD</sequence>
<dbReference type="Gene3D" id="3.20.20.80">
    <property type="entry name" value="Glycosidases"/>
    <property type="match status" value="1"/>
</dbReference>
<dbReference type="AlphaFoldDB" id="A0A194XCJ2"/>
<dbReference type="GO" id="GO:0005975">
    <property type="term" value="P:carbohydrate metabolic process"/>
    <property type="evidence" value="ECO:0007669"/>
    <property type="project" value="InterPro"/>
</dbReference>
<evidence type="ECO:0000313" key="6">
    <source>
        <dbReference type="EMBL" id="KUJ17467.1"/>
    </source>
</evidence>
<feature type="domain" description="Glycoside hydrolase family 31 TIM barrel" evidence="4">
    <location>
        <begin position="206"/>
        <end position="514"/>
    </location>
</feature>
<feature type="chain" id="PRO_5008268068" description="Glycoside hydrolase family 31 protein" evidence="3">
    <location>
        <begin position="25"/>
        <end position="728"/>
    </location>
</feature>
<dbReference type="EMBL" id="KQ947414">
    <property type="protein sequence ID" value="KUJ17467.1"/>
    <property type="molecule type" value="Genomic_DNA"/>
</dbReference>
<comment type="similarity">
    <text evidence="1 2">Belongs to the glycosyl hydrolase 31 family.</text>
</comment>
<evidence type="ECO:0000259" key="4">
    <source>
        <dbReference type="Pfam" id="PF01055"/>
    </source>
</evidence>